<keyword evidence="6" id="KW-0831">Ubiquinone biosynthesis</keyword>
<reference evidence="14 15" key="1">
    <citation type="submission" date="2016-10" db="EMBL/GenBank/DDBJ databases">
        <authorList>
            <person name="de Groot N.N."/>
        </authorList>
    </citation>
    <scope>NUCLEOTIDE SEQUENCE [LARGE SCALE GENOMIC DNA]</scope>
    <source>
        <strain evidence="14 15">DSM 25927</strain>
    </source>
</reference>
<accession>A0A1H9EH10</accession>
<dbReference type="RefSeq" id="WP_093283950.1">
    <property type="nucleotide sequence ID" value="NZ_FOFS01000005.1"/>
</dbReference>
<keyword evidence="5" id="KW-0808">Transferase</keyword>
<evidence type="ECO:0000256" key="9">
    <source>
        <dbReference type="ARBA" id="ARBA00022777"/>
    </source>
</evidence>
<evidence type="ECO:0000256" key="2">
    <source>
        <dbReference type="ARBA" id="ARBA00009670"/>
    </source>
</evidence>
<keyword evidence="11" id="KW-1133">Transmembrane helix</keyword>
<name>A0A1H9EH10_9GAMM</name>
<gene>
    <name evidence="14" type="ORF">SAMN04488038_10533</name>
</gene>
<dbReference type="OrthoDB" id="9795390at2"/>
<evidence type="ECO:0000313" key="14">
    <source>
        <dbReference type="EMBL" id="SEQ24939.1"/>
    </source>
</evidence>
<evidence type="ECO:0000256" key="7">
    <source>
        <dbReference type="ARBA" id="ARBA00022692"/>
    </source>
</evidence>
<evidence type="ECO:0000256" key="8">
    <source>
        <dbReference type="ARBA" id="ARBA00022741"/>
    </source>
</evidence>
<protein>
    <submittedName>
        <fullName evidence="14">2-octaprenylphenol hydroxylase</fullName>
    </submittedName>
</protein>
<dbReference type="GO" id="GO:0006744">
    <property type="term" value="P:ubiquinone biosynthetic process"/>
    <property type="evidence" value="ECO:0007669"/>
    <property type="project" value="UniProtKB-UniPathway"/>
</dbReference>
<keyword evidence="10" id="KW-0067">ATP-binding</keyword>
<evidence type="ECO:0000256" key="6">
    <source>
        <dbReference type="ARBA" id="ARBA00022688"/>
    </source>
</evidence>
<evidence type="ECO:0000256" key="11">
    <source>
        <dbReference type="ARBA" id="ARBA00022989"/>
    </source>
</evidence>
<evidence type="ECO:0000313" key="15">
    <source>
        <dbReference type="Proteomes" id="UP000199233"/>
    </source>
</evidence>
<dbReference type="InterPro" id="IPR045308">
    <property type="entry name" value="UbiB_bact"/>
</dbReference>
<evidence type="ECO:0000256" key="10">
    <source>
        <dbReference type="ARBA" id="ARBA00022840"/>
    </source>
</evidence>
<dbReference type="InterPro" id="IPR010232">
    <property type="entry name" value="UbiB"/>
</dbReference>
<dbReference type="STRING" id="489703.SAMN04488038_10533"/>
<keyword evidence="7" id="KW-0812">Transmembrane</keyword>
<evidence type="ECO:0000259" key="13">
    <source>
        <dbReference type="Pfam" id="PF03109"/>
    </source>
</evidence>
<dbReference type="NCBIfam" id="NF003404">
    <property type="entry name" value="PRK04750.1"/>
    <property type="match status" value="1"/>
</dbReference>
<dbReference type="AlphaFoldDB" id="A0A1H9EH10"/>
<organism evidence="14 15">
    <name type="scientific">Solimonas aquatica</name>
    <dbReference type="NCBI Taxonomy" id="489703"/>
    <lineage>
        <taxon>Bacteria</taxon>
        <taxon>Pseudomonadati</taxon>
        <taxon>Pseudomonadota</taxon>
        <taxon>Gammaproteobacteria</taxon>
        <taxon>Nevskiales</taxon>
        <taxon>Nevskiaceae</taxon>
        <taxon>Solimonas</taxon>
    </lineage>
</organism>
<comment type="pathway">
    <text evidence="1">Cofactor biosynthesis; ubiquinone biosynthesis [regulation].</text>
</comment>
<evidence type="ECO:0000256" key="3">
    <source>
        <dbReference type="ARBA" id="ARBA00022475"/>
    </source>
</evidence>
<keyword evidence="9" id="KW-0418">Kinase</keyword>
<dbReference type="UniPathway" id="UPA00232"/>
<dbReference type="PANTHER" id="PTHR10566:SF113">
    <property type="entry name" value="PROTEIN ACTIVITY OF BC1 COMPLEX KINASE 7, CHLOROPLASTIC"/>
    <property type="match status" value="1"/>
</dbReference>
<dbReference type="InterPro" id="IPR050154">
    <property type="entry name" value="UbiB_kinase"/>
</dbReference>
<evidence type="ECO:0000256" key="4">
    <source>
        <dbReference type="ARBA" id="ARBA00022519"/>
    </source>
</evidence>
<dbReference type="InterPro" id="IPR004147">
    <property type="entry name" value="ABC1_dom"/>
</dbReference>
<dbReference type="SUPFAM" id="SSF56112">
    <property type="entry name" value="Protein kinase-like (PK-like)"/>
    <property type="match status" value="1"/>
</dbReference>
<proteinExistence type="inferred from homology"/>
<dbReference type="NCBIfam" id="TIGR01982">
    <property type="entry name" value="UbiB"/>
    <property type="match status" value="1"/>
</dbReference>
<dbReference type="EMBL" id="FOFS01000005">
    <property type="protein sequence ID" value="SEQ24939.1"/>
    <property type="molecule type" value="Genomic_DNA"/>
</dbReference>
<evidence type="ECO:0000256" key="12">
    <source>
        <dbReference type="ARBA" id="ARBA00023136"/>
    </source>
</evidence>
<dbReference type="PANTHER" id="PTHR10566">
    <property type="entry name" value="CHAPERONE-ACTIVITY OF BC1 COMPLEX CABC1 -RELATED"/>
    <property type="match status" value="1"/>
</dbReference>
<keyword evidence="8" id="KW-0547">Nucleotide-binding</keyword>
<dbReference type="GO" id="GO:0016301">
    <property type="term" value="F:kinase activity"/>
    <property type="evidence" value="ECO:0007669"/>
    <property type="project" value="UniProtKB-KW"/>
</dbReference>
<keyword evidence="15" id="KW-1185">Reference proteome</keyword>
<dbReference type="Pfam" id="PF03109">
    <property type="entry name" value="ABC1"/>
    <property type="match status" value="1"/>
</dbReference>
<feature type="domain" description="ABC1 atypical kinase-like" evidence="13">
    <location>
        <begin position="76"/>
        <end position="331"/>
    </location>
</feature>
<keyword evidence="3" id="KW-1003">Cell membrane</keyword>
<dbReference type="InterPro" id="IPR011009">
    <property type="entry name" value="Kinase-like_dom_sf"/>
</dbReference>
<dbReference type="Proteomes" id="UP000199233">
    <property type="component" value="Unassembled WGS sequence"/>
</dbReference>
<keyword evidence="4" id="KW-0997">Cell inner membrane</keyword>
<evidence type="ECO:0000256" key="1">
    <source>
        <dbReference type="ARBA" id="ARBA00005020"/>
    </source>
</evidence>
<sequence length="525" mass="60237">MNAFSRLRRIWQIQRVLRRYRLREILKPHADRDPRPRGERLRMAIEELGPVFIKFGQALSTRPDIVPADIAAELAKLQDRVPPFAGSAARAIIESELGKPVDEMFAEFDDRALASASVAQVHTARLKNEDGTPGFDVVVKVLRPGIEAVMKSDIELLHTLAALAERFSSELRRLRPRDVVREYEKVLLDELDLMREGANCAQLRRNWLGSKLIYHPLVFWDYTRTRVLVMERIYGISIRELERLRALDVDFKVLSERGVEIFFKQTFVHNFFHADMHPGNIFVDVSDPRQPSYQAVDFGIVGSLTASDQRYLAENFYAFFNRDYKRVAELHLESEWIPEGTRVEDFEAAIRTICEPIFQRPLRDISFGFFLLRLFQVARRFDYQVQPQLVLLQKTLLQIEGLGRQLYPDLDLWKTAKPIMEDWMRARLGPAATFEKMRAQAPGLAESLPELAQQALRHFKRLDAGGKDRELRALRAEIRSANRRTLTLVAAMACGVAALLLREAAPLLPAALGAMALLLGWRALR</sequence>
<keyword evidence="12" id="KW-0472">Membrane</keyword>
<dbReference type="CDD" id="cd13972">
    <property type="entry name" value="UbiB"/>
    <property type="match status" value="1"/>
</dbReference>
<comment type="similarity">
    <text evidence="2">Belongs to the protein kinase superfamily. ADCK protein kinase family.</text>
</comment>
<dbReference type="GO" id="GO:0005524">
    <property type="term" value="F:ATP binding"/>
    <property type="evidence" value="ECO:0007669"/>
    <property type="project" value="UniProtKB-KW"/>
</dbReference>
<evidence type="ECO:0000256" key="5">
    <source>
        <dbReference type="ARBA" id="ARBA00022679"/>
    </source>
</evidence>